<accession>A0ABT4ZH87</accession>
<gene>
    <name evidence="1" type="ORF">PAF17_14475</name>
</gene>
<evidence type="ECO:0000313" key="1">
    <source>
        <dbReference type="EMBL" id="MDB6178700.1"/>
    </source>
</evidence>
<reference evidence="1" key="1">
    <citation type="submission" date="2022-12" db="EMBL/GenBank/DDBJ databases">
        <title>Paracoccus onchidii sp. nov., isolated from a marine invertebrate from the South China Sea.</title>
        <authorList>
            <person name="Xu S."/>
            <person name="Liu Z."/>
            <person name="Xu Y."/>
        </authorList>
    </citation>
    <scope>NUCLEOTIDE SEQUENCE</scope>
    <source>
        <strain evidence="1">Z330</strain>
    </source>
</reference>
<sequence>MAQTSTAPNTAPHSTKSDIDAVLEQMFGYFSRDLPKAPAVPTRQ</sequence>
<dbReference type="EMBL" id="JAQBIE010000019">
    <property type="protein sequence ID" value="MDB6178700.1"/>
    <property type="molecule type" value="Genomic_DNA"/>
</dbReference>
<dbReference type="RefSeq" id="WP_271889816.1">
    <property type="nucleotide sequence ID" value="NZ_JAQBIE010000019.1"/>
</dbReference>
<protein>
    <submittedName>
        <fullName evidence="1">Uncharacterized protein</fullName>
    </submittedName>
</protein>
<comment type="caution">
    <text evidence="1">The sequence shown here is derived from an EMBL/GenBank/DDBJ whole genome shotgun (WGS) entry which is preliminary data.</text>
</comment>
<name>A0ABT4ZH87_9RHOB</name>
<proteinExistence type="predicted"/>
<evidence type="ECO:0000313" key="2">
    <source>
        <dbReference type="Proteomes" id="UP001165641"/>
    </source>
</evidence>
<dbReference type="Proteomes" id="UP001165641">
    <property type="component" value="Unassembled WGS sequence"/>
</dbReference>
<keyword evidence="2" id="KW-1185">Reference proteome</keyword>
<organism evidence="1 2">
    <name type="scientific">Paracoccus onchidii</name>
    <dbReference type="NCBI Taxonomy" id="3017813"/>
    <lineage>
        <taxon>Bacteria</taxon>
        <taxon>Pseudomonadati</taxon>
        <taxon>Pseudomonadota</taxon>
        <taxon>Alphaproteobacteria</taxon>
        <taxon>Rhodobacterales</taxon>
        <taxon>Paracoccaceae</taxon>
        <taxon>Paracoccus</taxon>
    </lineage>
</organism>